<feature type="region of interest" description="Disordered" evidence="1">
    <location>
        <begin position="57"/>
        <end position="90"/>
    </location>
</feature>
<feature type="compositionally biased region" description="Polar residues" evidence="1">
    <location>
        <begin position="64"/>
        <end position="76"/>
    </location>
</feature>
<comment type="caution">
    <text evidence="3">The sequence shown here is derived from an EMBL/GenBank/DDBJ whole genome shotgun (WGS) entry which is preliminary data.</text>
</comment>
<proteinExistence type="predicted"/>
<keyword evidence="2" id="KW-1133">Transmembrane helix</keyword>
<keyword evidence="2" id="KW-0812">Transmembrane</keyword>
<gene>
    <name evidence="3" type="primary">jg26052</name>
    <name evidence="3" type="ORF">PAEG_LOCUS4246</name>
</gene>
<evidence type="ECO:0000256" key="1">
    <source>
        <dbReference type="SAM" id="MobiDB-lite"/>
    </source>
</evidence>
<evidence type="ECO:0000256" key="2">
    <source>
        <dbReference type="SAM" id="Phobius"/>
    </source>
</evidence>
<organism evidence="3 4">
    <name type="scientific">Pararge aegeria aegeria</name>
    <dbReference type="NCBI Taxonomy" id="348720"/>
    <lineage>
        <taxon>Eukaryota</taxon>
        <taxon>Metazoa</taxon>
        <taxon>Ecdysozoa</taxon>
        <taxon>Arthropoda</taxon>
        <taxon>Hexapoda</taxon>
        <taxon>Insecta</taxon>
        <taxon>Pterygota</taxon>
        <taxon>Neoptera</taxon>
        <taxon>Endopterygota</taxon>
        <taxon>Lepidoptera</taxon>
        <taxon>Glossata</taxon>
        <taxon>Ditrysia</taxon>
        <taxon>Papilionoidea</taxon>
        <taxon>Nymphalidae</taxon>
        <taxon>Satyrinae</taxon>
        <taxon>Satyrini</taxon>
        <taxon>Parargina</taxon>
        <taxon>Pararge</taxon>
    </lineage>
</organism>
<dbReference type="EMBL" id="CAKXAJ010014364">
    <property type="protein sequence ID" value="CAH2216188.1"/>
    <property type="molecule type" value="Genomic_DNA"/>
</dbReference>
<protein>
    <submittedName>
        <fullName evidence="3">Jg26052 protein</fullName>
    </submittedName>
</protein>
<dbReference type="OrthoDB" id="6500128at2759"/>
<accession>A0A8S4QNQ1</accession>
<feature type="transmembrane region" description="Helical" evidence="2">
    <location>
        <begin position="99"/>
        <end position="127"/>
    </location>
</feature>
<dbReference type="Proteomes" id="UP000838756">
    <property type="component" value="Unassembled WGS sequence"/>
</dbReference>
<evidence type="ECO:0000313" key="4">
    <source>
        <dbReference type="Proteomes" id="UP000838756"/>
    </source>
</evidence>
<name>A0A8S4QNQ1_9NEOP</name>
<dbReference type="AlphaFoldDB" id="A0A8S4QNQ1"/>
<feature type="compositionally biased region" description="Basic and acidic residues" evidence="1">
    <location>
        <begin position="37"/>
        <end position="47"/>
    </location>
</feature>
<feature type="region of interest" description="Disordered" evidence="1">
    <location>
        <begin position="33"/>
        <end position="52"/>
    </location>
</feature>
<evidence type="ECO:0000313" key="3">
    <source>
        <dbReference type="EMBL" id="CAH2216188.1"/>
    </source>
</evidence>
<reference evidence="3" key="1">
    <citation type="submission" date="2022-03" db="EMBL/GenBank/DDBJ databases">
        <authorList>
            <person name="Lindestad O."/>
        </authorList>
    </citation>
    <scope>NUCLEOTIDE SEQUENCE</scope>
</reference>
<keyword evidence="4" id="KW-1185">Reference proteome</keyword>
<sequence length="137" mass="14483">IIILKNGAIAAAGDFETLSASGLDFATLLARDEAEEEKPATEDKSNLDNEESVLQGSFRKRQMSIHSVSSVDNLTATAPPEGGREEAEMRTAGAVSGKVYGAYLGASGHPLLVTLMVLVAVLAQLLGSGSDWWTSFW</sequence>
<keyword evidence="2" id="KW-0472">Membrane</keyword>
<feature type="non-terminal residue" evidence="3">
    <location>
        <position position="1"/>
    </location>
</feature>